<accession>A0A1G6XTE9</accession>
<feature type="transmembrane region" description="Helical" evidence="2">
    <location>
        <begin position="177"/>
        <end position="198"/>
    </location>
</feature>
<dbReference type="InterPro" id="IPR045782">
    <property type="entry name" value="TrbL_3"/>
</dbReference>
<gene>
    <name evidence="3" type="ORF">SAMN05192552_10529</name>
</gene>
<evidence type="ECO:0000256" key="1">
    <source>
        <dbReference type="SAM" id="MobiDB-lite"/>
    </source>
</evidence>
<protein>
    <submittedName>
        <fullName evidence="3">Uncharacterized protein</fullName>
    </submittedName>
</protein>
<feature type="compositionally biased region" description="Polar residues" evidence="1">
    <location>
        <begin position="326"/>
        <end position="337"/>
    </location>
</feature>
<name>A0A1G6XTE9_9EURY</name>
<reference evidence="3 4" key="1">
    <citation type="submission" date="2016-10" db="EMBL/GenBank/DDBJ databases">
        <authorList>
            <person name="Varghese N."/>
            <person name="Submissions S."/>
        </authorList>
    </citation>
    <scope>NUCLEOTIDE SEQUENCE [LARGE SCALE GENOMIC DNA]</scope>
    <source>
        <strain evidence="3 4">CDM_1</strain>
    </source>
</reference>
<feature type="transmembrane region" description="Helical" evidence="2">
    <location>
        <begin position="69"/>
        <end position="88"/>
    </location>
</feature>
<proteinExistence type="predicted"/>
<keyword evidence="2" id="KW-0472">Membrane</keyword>
<feature type="transmembrane region" description="Helical" evidence="2">
    <location>
        <begin position="218"/>
        <end position="237"/>
    </location>
</feature>
<feature type="transmembrane region" description="Helical" evidence="2">
    <location>
        <begin position="249"/>
        <end position="273"/>
    </location>
</feature>
<dbReference type="RefSeq" id="WP_149782619.1">
    <property type="nucleotide sequence ID" value="NZ_FMZP01000052.1"/>
</dbReference>
<keyword evidence="2" id="KW-0812">Transmembrane</keyword>
<organism evidence="3 4">
    <name type="scientific">Natrinema hispanicum</name>
    <dbReference type="NCBI Taxonomy" id="392421"/>
    <lineage>
        <taxon>Archaea</taxon>
        <taxon>Methanobacteriati</taxon>
        <taxon>Methanobacteriota</taxon>
        <taxon>Stenosarchaea group</taxon>
        <taxon>Halobacteria</taxon>
        <taxon>Halobacteriales</taxon>
        <taxon>Natrialbaceae</taxon>
        <taxon>Natrinema</taxon>
    </lineage>
</organism>
<feature type="transmembrane region" description="Helical" evidence="2">
    <location>
        <begin position="148"/>
        <end position="170"/>
    </location>
</feature>
<sequence length="403" mass="43439">MGWLQEEVENAIESVLERITNALLGLINEIYEALLRPVVGVPAPMSDSSYIVVGTPSDEPWTSLYQDVYLAYIMPLAIMLVVIAAAFVGIRSGSMSEYRRKRLLRRLGLVFMGTFVWFPLVSLPLQFIDAIGMTIAPIEEMSSGLGGLIQSTLGGTFAILAMVAISNLFLVVAGFIVALRWVGVFVLTVTMPLLGVIWALDVWPFTPAANMARRVAGIYPGLVLAGIPAALLFRIGWEVGGVETLGQNELFSLFIGLTLIPAAIIAMIMTVYWSSPAMRTIAQKGATATNPAAAKAGAAKAKRTSGKAVRGARNVHRGYADNQIGSVTKSGQTTLGTGDSKAYKLGSSARSTKEHAGRYNNLRKSRTGRMRDKAADDARNATQKASTRAKRGLKNTKEKVSRW</sequence>
<feature type="transmembrane region" description="Helical" evidence="2">
    <location>
        <begin position="109"/>
        <end position="128"/>
    </location>
</feature>
<feature type="compositionally biased region" description="Basic and acidic residues" evidence="1">
    <location>
        <begin position="369"/>
        <end position="379"/>
    </location>
</feature>
<dbReference type="Pfam" id="PF19590">
    <property type="entry name" value="TrbL_3"/>
    <property type="match status" value="1"/>
</dbReference>
<dbReference type="AlphaFoldDB" id="A0A1G6XTE9"/>
<dbReference type="EMBL" id="FMZP01000052">
    <property type="protein sequence ID" value="SDD81474.1"/>
    <property type="molecule type" value="Genomic_DNA"/>
</dbReference>
<evidence type="ECO:0000313" key="4">
    <source>
        <dbReference type="Proteomes" id="UP000324021"/>
    </source>
</evidence>
<evidence type="ECO:0000256" key="2">
    <source>
        <dbReference type="SAM" id="Phobius"/>
    </source>
</evidence>
<keyword evidence="2" id="KW-1133">Transmembrane helix</keyword>
<dbReference type="Proteomes" id="UP000324021">
    <property type="component" value="Unassembled WGS sequence"/>
</dbReference>
<feature type="region of interest" description="Disordered" evidence="1">
    <location>
        <begin position="326"/>
        <end position="403"/>
    </location>
</feature>
<evidence type="ECO:0000313" key="3">
    <source>
        <dbReference type="EMBL" id="SDD81474.1"/>
    </source>
</evidence>